<evidence type="ECO:0000313" key="2">
    <source>
        <dbReference type="Proteomes" id="UP000007967"/>
    </source>
</evidence>
<dbReference type="AlphaFoldDB" id="D2PTG9"/>
<evidence type="ECO:0000313" key="1">
    <source>
        <dbReference type="EMBL" id="ADB31282.1"/>
    </source>
</evidence>
<reference evidence="1 2" key="2">
    <citation type="journal article" date="2010" name="Stand. Genomic Sci.">
        <title>Complete genome sequence of Kribbella flavida type strain (IFO 14399).</title>
        <authorList>
            <person name="Pukall R."/>
            <person name="Lapidus A."/>
            <person name="Glavina Del Rio T."/>
            <person name="Copeland A."/>
            <person name="Tice H."/>
            <person name="Cheng J.-F."/>
            <person name="Lucas S."/>
            <person name="Chen F."/>
            <person name="Nolan M."/>
            <person name="LaButti K."/>
            <person name="Pati A."/>
            <person name="Ivanova N."/>
            <person name="Mavrommatis K."/>
            <person name="Mikhailova N."/>
            <person name="Pitluck S."/>
            <person name="Bruce D."/>
            <person name="Goodwin L."/>
            <person name="Land M."/>
            <person name="Hauser L."/>
            <person name="Chang Y.-J."/>
            <person name="Jeffries C.D."/>
            <person name="Chen A."/>
            <person name="Palaniappan K."/>
            <person name="Chain P."/>
            <person name="Rohde M."/>
            <person name="Goeker M."/>
            <person name="Bristow J."/>
            <person name="Eisen J.A."/>
            <person name="Markowitz V."/>
            <person name="Hugenholtz P."/>
            <person name="Kyrpides N.C."/>
            <person name="Klenk H.-P."/>
            <person name="Brettin T."/>
        </authorList>
    </citation>
    <scope>NUCLEOTIDE SEQUENCE [LARGE SCALE GENOMIC DNA]</scope>
    <source>
        <strain evidence="2">DSM 17836 / JCM 10339 / NBRC 14399</strain>
    </source>
</reference>
<dbReference type="HOGENOM" id="CLU_1667103_0_0_11"/>
<dbReference type="OrthoDB" id="3828616at2"/>
<accession>D2PTG9</accession>
<dbReference type="Proteomes" id="UP000007967">
    <property type="component" value="Chromosome"/>
</dbReference>
<name>D2PTG9_KRIFD</name>
<organism evidence="1 2">
    <name type="scientific">Kribbella flavida (strain DSM 17836 / JCM 10339 / NBRC 14399)</name>
    <dbReference type="NCBI Taxonomy" id="479435"/>
    <lineage>
        <taxon>Bacteria</taxon>
        <taxon>Bacillati</taxon>
        <taxon>Actinomycetota</taxon>
        <taxon>Actinomycetes</taxon>
        <taxon>Propionibacteriales</taxon>
        <taxon>Kribbellaceae</taxon>
        <taxon>Kribbella</taxon>
    </lineage>
</organism>
<proteinExistence type="predicted"/>
<protein>
    <submittedName>
        <fullName evidence="1">Uncharacterized protein</fullName>
    </submittedName>
</protein>
<dbReference type="EMBL" id="CP001736">
    <property type="protein sequence ID" value="ADB31282.1"/>
    <property type="molecule type" value="Genomic_DNA"/>
</dbReference>
<reference evidence="2" key="1">
    <citation type="submission" date="2009-09" db="EMBL/GenBank/DDBJ databases">
        <title>The complete genome of Kribbella flavida DSM 17836.</title>
        <authorList>
            <consortium name="US DOE Joint Genome Institute (JGI-PGF)"/>
            <person name="Lucas S."/>
            <person name="Copeland A."/>
            <person name="Lapidus A."/>
            <person name="Glavina del Rio T."/>
            <person name="Dalin E."/>
            <person name="Tice H."/>
            <person name="Bruce D."/>
            <person name="Goodwin L."/>
            <person name="Pitluck S."/>
            <person name="Kyrpides N."/>
            <person name="Mavromatis K."/>
            <person name="Ivanova N."/>
            <person name="Saunders E."/>
            <person name="Brettin T."/>
            <person name="Detter J.C."/>
            <person name="Han C."/>
            <person name="Larimer F."/>
            <person name="Land M."/>
            <person name="Hauser L."/>
            <person name="Markowitz V."/>
            <person name="Cheng J.-F."/>
            <person name="Hugenholtz P."/>
            <person name="Woyke T."/>
            <person name="Wu D."/>
            <person name="Pukall R."/>
            <person name="Klenk H.-P."/>
            <person name="Eisen J.A."/>
        </authorList>
    </citation>
    <scope>NUCLEOTIDE SEQUENCE [LARGE SCALE GENOMIC DNA]</scope>
    <source>
        <strain evidence="2">DSM 17836 / JCM 10339 / NBRC 14399</strain>
    </source>
</reference>
<sequence length="158" mass="16857">MEITEQVLAGVPATGLVRVPLAEFGSVWRVAEAECVRLVMATPLGETSWAASYASAAMKTCRWLAGTDVPLGNPADPLWTPAEAPIVPPSGVPIGPASQETLRRLFDETQVAQLTSPDGYKTPGMPARPGYFEGVIETLEWAHLHGPRPRLEGISAVQ</sequence>
<keyword evidence="2" id="KW-1185">Reference proteome</keyword>
<dbReference type="RefSeq" id="WP_012919838.1">
    <property type="nucleotide sequence ID" value="NC_013729.1"/>
</dbReference>
<dbReference type="KEGG" id="kfl:Kfla_2206"/>
<gene>
    <name evidence="1" type="ordered locus">Kfla_2206</name>
</gene>